<proteinExistence type="predicted"/>
<dbReference type="EMBL" id="BKZW01000001">
    <property type="protein sequence ID" value="GER86317.1"/>
    <property type="molecule type" value="Genomic_DNA"/>
</dbReference>
<dbReference type="AlphaFoldDB" id="A0A5J4KIN5"/>
<dbReference type="InterPro" id="IPR045651">
    <property type="entry name" value="DUF6398"/>
</dbReference>
<comment type="caution">
    <text evidence="2">The sequence shown here is derived from an EMBL/GenBank/DDBJ whole genome shotgun (WGS) entry which is preliminary data.</text>
</comment>
<organism evidence="2 3">
    <name type="scientific">Dictyobacter vulcani</name>
    <dbReference type="NCBI Taxonomy" id="2607529"/>
    <lineage>
        <taxon>Bacteria</taxon>
        <taxon>Bacillati</taxon>
        <taxon>Chloroflexota</taxon>
        <taxon>Ktedonobacteria</taxon>
        <taxon>Ktedonobacterales</taxon>
        <taxon>Dictyobacteraceae</taxon>
        <taxon>Dictyobacter</taxon>
    </lineage>
</organism>
<evidence type="ECO:0000259" key="1">
    <source>
        <dbReference type="Pfam" id="PF19935"/>
    </source>
</evidence>
<dbReference type="RefSeq" id="WP_151754465.1">
    <property type="nucleotide sequence ID" value="NZ_BKZW01000001.1"/>
</dbReference>
<evidence type="ECO:0000313" key="3">
    <source>
        <dbReference type="Proteomes" id="UP000326912"/>
    </source>
</evidence>
<reference evidence="2 3" key="1">
    <citation type="submission" date="2019-10" db="EMBL/GenBank/DDBJ databases">
        <title>Dictyobacter vulcani sp. nov., within the class Ktedonobacteria, isolated from soil of volcanic Mt. Zao.</title>
        <authorList>
            <person name="Zheng Y."/>
            <person name="Wang C.M."/>
            <person name="Sakai Y."/>
            <person name="Abe K."/>
            <person name="Yokota A."/>
            <person name="Yabe S."/>
        </authorList>
    </citation>
    <scope>NUCLEOTIDE SEQUENCE [LARGE SCALE GENOMIC DNA]</scope>
    <source>
        <strain evidence="2 3">W12</strain>
    </source>
</reference>
<dbReference type="Pfam" id="PF19935">
    <property type="entry name" value="DUF6398"/>
    <property type="match status" value="1"/>
</dbReference>
<evidence type="ECO:0000313" key="2">
    <source>
        <dbReference type="EMBL" id="GER86317.1"/>
    </source>
</evidence>
<gene>
    <name evidence="2" type="ORF">KDW_04790</name>
</gene>
<name>A0A5J4KIN5_9CHLR</name>
<dbReference type="Proteomes" id="UP000326912">
    <property type="component" value="Unassembled WGS sequence"/>
</dbReference>
<feature type="domain" description="DUF6398" evidence="1">
    <location>
        <begin position="20"/>
        <end position="125"/>
    </location>
</feature>
<accession>A0A5J4KIN5</accession>
<sequence>MVNRSPSQQVPKEMQKRFEEITLLTDTFSQAFLSDEYRQLCRELTATLCRKRPSPLARGKASTWACGIIHALGMVNFLFDPAQTPHIAASQIWEYFELSSSTMQAKSKQIRDLLGMYPMDPNWSLPSMVDTNPLVWMLEVNGLIIDIRHAPREFQEVAFHKGLIPYIPDA</sequence>
<keyword evidence="3" id="KW-1185">Reference proteome</keyword>
<protein>
    <recommendedName>
        <fullName evidence="1">DUF6398 domain-containing protein</fullName>
    </recommendedName>
</protein>